<dbReference type="InterPro" id="IPR000086">
    <property type="entry name" value="NUDIX_hydrolase_dom"/>
</dbReference>
<dbReference type="EMBL" id="MWBO01000056">
    <property type="protein sequence ID" value="OQA51903.1"/>
    <property type="molecule type" value="Genomic_DNA"/>
</dbReference>
<proteinExistence type="predicted"/>
<dbReference type="Proteomes" id="UP000485367">
    <property type="component" value="Unassembled WGS sequence"/>
</dbReference>
<dbReference type="PROSITE" id="PS51462">
    <property type="entry name" value="NUDIX"/>
    <property type="match status" value="1"/>
</dbReference>
<sequence length="177" mass="19809">MNYKFCPKCAGKLEEKANHEGVIHPTCSKCGFVFYQNSKPTASPVILNDKDEVLLVKRAIEPHFGKWDLPGGFLENGEELIVGLKREAREELGVEIEPLGIISIFVDKYGYAKGDFFTFNVFVKSRLKSSKIKLDSENSDFGWFAKENVPWGDLAFANTTIALKTLYNLPGGREILG</sequence>
<organism evidence="3">
    <name type="scientific">candidate division WS2 bacterium ADurb.Bin280</name>
    <dbReference type="NCBI Taxonomy" id="1852829"/>
    <lineage>
        <taxon>Bacteria</taxon>
        <taxon>candidate division WS2</taxon>
    </lineage>
</organism>
<evidence type="ECO:0000313" key="3">
    <source>
        <dbReference type="EMBL" id="OQA51903.1"/>
    </source>
</evidence>
<dbReference type="GO" id="GO:0016787">
    <property type="term" value="F:hydrolase activity"/>
    <property type="evidence" value="ECO:0007669"/>
    <property type="project" value="UniProtKB-KW"/>
</dbReference>
<dbReference type="AlphaFoldDB" id="A0A1V5SCB3"/>
<protein>
    <submittedName>
        <fullName evidence="3">GDP-mannose mannosyl hydrolase</fullName>
        <ecNumber evidence="3">3.6.1.-</ecNumber>
    </submittedName>
</protein>
<dbReference type="PANTHER" id="PTHR43222:SF2">
    <property type="entry name" value="NUDIX HYDROLASE 23, CHLOROPLASTIC"/>
    <property type="match status" value="1"/>
</dbReference>
<reference evidence="3" key="1">
    <citation type="submission" date="2017-02" db="EMBL/GenBank/DDBJ databases">
        <title>Delving into the versatile metabolic prowess of the omnipresent phylum Bacteroidetes.</title>
        <authorList>
            <person name="Nobu M.K."/>
            <person name="Mei R."/>
            <person name="Narihiro T."/>
            <person name="Kuroda K."/>
            <person name="Liu W.-T."/>
        </authorList>
    </citation>
    <scope>NUCLEOTIDE SEQUENCE</scope>
    <source>
        <strain evidence="3">ADurb.Bin280</strain>
    </source>
</reference>
<dbReference type="InterPro" id="IPR015797">
    <property type="entry name" value="NUDIX_hydrolase-like_dom_sf"/>
</dbReference>
<evidence type="ECO:0000259" key="2">
    <source>
        <dbReference type="PROSITE" id="PS51462"/>
    </source>
</evidence>
<comment type="caution">
    <text evidence="3">The sequence shown here is derived from an EMBL/GenBank/DDBJ whole genome shotgun (WGS) entry which is preliminary data.</text>
</comment>
<evidence type="ECO:0000256" key="1">
    <source>
        <dbReference type="ARBA" id="ARBA00022801"/>
    </source>
</evidence>
<dbReference type="PANTHER" id="PTHR43222">
    <property type="entry name" value="NUDIX HYDROLASE 23"/>
    <property type="match status" value="1"/>
</dbReference>
<dbReference type="InterPro" id="IPR020084">
    <property type="entry name" value="NUDIX_hydrolase_CS"/>
</dbReference>
<dbReference type="SUPFAM" id="SSF55811">
    <property type="entry name" value="Nudix"/>
    <property type="match status" value="1"/>
</dbReference>
<dbReference type="PROSITE" id="PS00893">
    <property type="entry name" value="NUDIX_BOX"/>
    <property type="match status" value="1"/>
</dbReference>
<feature type="domain" description="Nudix hydrolase" evidence="2">
    <location>
        <begin position="37"/>
        <end position="167"/>
    </location>
</feature>
<dbReference type="Pfam" id="PF00293">
    <property type="entry name" value="NUDIX"/>
    <property type="match status" value="1"/>
</dbReference>
<name>A0A1V5SCB3_9BACT</name>
<dbReference type="Gene3D" id="3.90.79.10">
    <property type="entry name" value="Nucleoside Triphosphate Pyrophosphohydrolase"/>
    <property type="match status" value="1"/>
</dbReference>
<keyword evidence="1 3" id="KW-0378">Hydrolase</keyword>
<accession>A0A1V5SCB3</accession>
<gene>
    <name evidence="3" type="primary">gmm</name>
    <name evidence="3" type="ORF">BWY43_00758</name>
</gene>
<dbReference type="CDD" id="cd02883">
    <property type="entry name" value="NUDIX_Hydrolase"/>
    <property type="match status" value="1"/>
</dbReference>
<dbReference type="EC" id="3.6.1.-" evidence="3"/>